<reference evidence="1 2" key="1">
    <citation type="submission" date="2016-10" db="EMBL/GenBank/DDBJ databases">
        <authorList>
            <person name="de Groot N.N."/>
        </authorList>
    </citation>
    <scope>NUCLEOTIDE SEQUENCE [LARGE SCALE GENOMIC DNA]</scope>
    <source>
        <strain evidence="1 2">DSM 21668</strain>
    </source>
</reference>
<evidence type="ECO:0000313" key="2">
    <source>
        <dbReference type="Proteomes" id="UP000198901"/>
    </source>
</evidence>
<name>A0A1G9T2F1_9BACT</name>
<dbReference type="Proteomes" id="UP000198901">
    <property type="component" value="Unassembled WGS sequence"/>
</dbReference>
<keyword evidence="2" id="KW-1185">Reference proteome</keyword>
<dbReference type="RefSeq" id="WP_143011132.1">
    <property type="nucleotide sequence ID" value="NZ_FNGS01000006.1"/>
</dbReference>
<sequence length="354" mass="42071">MSDQKVRYRLLSPEELKDNPLYLEYQKERSELIKKVNQRKKLTVSETVDYCTDVAVDLVPGVELKSCETCIDYLFVLTYLTYYHDITGGGKYYKYSYLSHVRTVISRAIVTNNITFDDFSEHYFEVPREVAQADLEYLYKESDKWDDVILKENHSDQVLQFISNETRKLIRENLDRDFENEPYGKGSNRYKFQRISILLRSKYQYHQISRILEEKEQPIINFDFNGTNIHLTPKGFVHVFYWHFMKASLMIDVQKTFHVENFEYSEIEKFILEVLRKISKTNVANKVSLSTIIFRYIDTPYKLHTTPVSRKKKGGVTERFSEITSFYPILDQELQNLSSYKIDDKLTLFLKPDI</sequence>
<dbReference type="OrthoDB" id="983183at2"/>
<proteinExistence type="predicted"/>
<dbReference type="STRING" id="563176.SAMN04488090_3385"/>
<accession>A0A1G9T2F1</accession>
<organism evidence="1 2">
    <name type="scientific">Siphonobacter aquaeclarae</name>
    <dbReference type="NCBI Taxonomy" id="563176"/>
    <lineage>
        <taxon>Bacteria</taxon>
        <taxon>Pseudomonadati</taxon>
        <taxon>Bacteroidota</taxon>
        <taxon>Cytophagia</taxon>
        <taxon>Cytophagales</taxon>
        <taxon>Cytophagaceae</taxon>
        <taxon>Siphonobacter</taxon>
    </lineage>
</organism>
<dbReference type="EMBL" id="FNGS01000006">
    <property type="protein sequence ID" value="SDM41806.1"/>
    <property type="molecule type" value="Genomic_DNA"/>
</dbReference>
<evidence type="ECO:0000313" key="1">
    <source>
        <dbReference type="EMBL" id="SDM41806.1"/>
    </source>
</evidence>
<protein>
    <submittedName>
        <fullName evidence="1">Uncharacterized protein</fullName>
    </submittedName>
</protein>
<dbReference type="AlphaFoldDB" id="A0A1G9T2F1"/>
<gene>
    <name evidence="1" type="ORF">SAMN04488090_3385</name>
</gene>